<proteinExistence type="predicted"/>
<evidence type="ECO:0000313" key="4">
    <source>
        <dbReference type="Proteomes" id="UP000094801"/>
    </source>
</evidence>
<feature type="domain" description="VWFA" evidence="2">
    <location>
        <begin position="166"/>
        <end position="354"/>
    </location>
</feature>
<dbReference type="STRING" id="983967.A0A1E4T132"/>
<evidence type="ECO:0000313" key="3">
    <source>
        <dbReference type="EMBL" id="ODV85476.1"/>
    </source>
</evidence>
<dbReference type="InterPro" id="IPR002035">
    <property type="entry name" value="VWF_A"/>
</dbReference>
<feature type="compositionally biased region" description="Polar residues" evidence="1">
    <location>
        <begin position="13"/>
        <end position="31"/>
    </location>
</feature>
<dbReference type="Proteomes" id="UP000094801">
    <property type="component" value="Unassembled WGS sequence"/>
</dbReference>
<sequence>MSYQPPAGPPPDSKTQYSAPSGAPPSQQQFTAPAGPPPAQGLFEKRVTTLIPLGKDEYKPLLPFTYLTLNRIQAPELYNDYMRSIGKKRKALFGGNKKDKELAKDYDTKLVYKDASLKRFYTTDDDILNTFMQDQCMPRIKRLAKRFNMENKDYLFYDLCQICLFDVFFYIDNSGSMNAGNRLKQLYDFLILFMQVNVSSQPLKIRIMNNHANIAQLLLSQFNIDLNNITTEEQLQIVFNNMSISGVTPLATQLYELILKPEVIDKPMLTKPVLVVMFTDGAPTRDKYKLGEVIYKVQTKLKRMQLPKKSVCYQIAQIGDDSSASDYLESLDNDSTIGDVVDCTSPIEKEMNQMARKNKELSTEVNYVKKLLLGAIDMSYDSMDEVNHKVY</sequence>
<dbReference type="PROSITE" id="PS50234">
    <property type="entry name" value="VWFA"/>
    <property type="match status" value="1"/>
</dbReference>
<accession>A0A1E4T132</accession>
<evidence type="ECO:0000256" key="1">
    <source>
        <dbReference type="SAM" id="MobiDB-lite"/>
    </source>
</evidence>
<evidence type="ECO:0000259" key="2">
    <source>
        <dbReference type="PROSITE" id="PS50234"/>
    </source>
</evidence>
<dbReference type="EMBL" id="KV453852">
    <property type="protein sequence ID" value="ODV85476.1"/>
    <property type="molecule type" value="Genomic_DNA"/>
</dbReference>
<dbReference type="Gene3D" id="3.40.50.410">
    <property type="entry name" value="von Willebrand factor, type A domain"/>
    <property type="match status" value="1"/>
</dbReference>
<protein>
    <recommendedName>
        <fullName evidence="2">VWFA domain-containing protein</fullName>
    </recommendedName>
</protein>
<dbReference type="InterPro" id="IPR036465">
    <property type="entry name" value="vWFA_dom_sf"/>
</dbReference>
<dbReference type="SUPFAM" id="SSF53300">
    <property type="entry name" value="vWA-like"/>
    <property type="match status" value="1"/>
</dbReference>
<name>A0A1E4T132_9ASCO</name>
<dbReference type="PANTHER" id="PTHR34706">
    <property type="entry name" value="SLR1338 PROTEIN"/>
    <property type="match status" value="1"/>
</dbReference>
<organism evidence="3 4">
    <name type="scientific">[Candida] arabinofermentans NRRL YB-2248</name>
    <dbReference type="NCBI Taxonomy" id="983967"/>
    <lineage>
        <taxon>Eukaryota</taxon>
        <taxon>Fungi</taxon>
        <taxon>Dikarya</taxon>
        <taxon>Ascomycota</taxon>
        <taxon>Saccharomycotina</taxon>
        <taxon>Pichiomycetes</taxon>
        <taxon>Pichiales</taxon>
        <taxon>Pichiaceae</taxon>
        <taxon>Ogataea</taxon>
        <taxon>Ogataea/Candida clade</taxon>
    </lineage>
</organism>
<dbReference type="AlphaFoldDB" id="A0A1E4T132"/>
<dbReference type="PANTHER" id="PTHR34706:SF2">
    <property type="entry name" value="RFEF"/>
    <property type="match status" value="1"/>
</dbReference>
<feature type="region of interest" description="Disordered" evidence="1">
    <location>
        <begin position="1"/>
        <end position="41"/>
    </location>
</feature>
<keyword evidence="4" id="KW-1185">Reference proteome</keyword>
<feature type="compositionally biased region" description="Pro residues" evidence="1">
    <location>
        <begin position="1"/>
        <end position="12"/>
    </location>
</feature>
<gene>
    <name evidence="3" type="ORF">CANARDRAFT_7588</name>
</gene>
<dbReference type="OrthoDB" id="2142040at2759"/>
<reference evidence="4" key="1">
    <citation type="submission" date="2016-04" db="EMBL/GenBank/DDBJ databases">
        <title>Comparative genomics of biotechnologically important yeasts.</title>
        <authorList>
            <consortium name="DOE Joint Genome Institute"/>
            <person name="Riley R."/>
            <person name="Haridas S."/>
            <person name="Wolfe K.H."/>
            <person name="Lopes M.R."/>
            <person name="Hittinger C.T."/>
            <person name="Goker M."/>
            <person name="Salamov A."/>
            <person name="Wisecaver J."/>
            <person name="Long T.M."/>
            <person name="Aerts A.L."/>
            <person name="Barry K."/>
            <person name="Choi C."/>
            <person name="Clum A."/>
            <person name="Coughlan A.Y."/>
            <person name="Deshpande S."/>
            <person name="Douglass A.P."/>
            <person name="Hanson S.J."/>
            <person name="Klenk H.-P."/>
            <person name="Labutti K."/>
            <person name="Lapidus A."/>
            <person name="Lindquist E."/>
            <person name="Lipzen A."/>
            <person name="Meier-Kolthoff J.P."/>
            <person name="Ohm R.A."/>
            <person name="Otillar R.P."/>
            <person name="Pangilinan J."/>
            <person name="Peng Y."/>
            <person name="Rokas A."/>
            <person name="Rosa C.A."/>
            <person name="Scheuner C."/>
            <person name="Sibirny A.A."/>
            <person name="Slot J.C."/>
            <person name="Stielow J.B."/>
            <person name="Sun H."/>
            <person name="Kurtzman C.P."/>
            <person name="Blackwell M."/>
            <person name="Grigoriev I.V."/>
            <person name="Jeffries T.W."/>
        </authorList>
    </citation>
    <scope>NUCLEOTIDE SEQUENCE [LARGE SCALE GENOMIC DNA]</scope>
    <source>
        <strain evidence="4">NRRL YB-2248</strain>
    </source>
</reference>